<protein>
    <submittedName>
        <fullName evidence="3">Amidohydrolase</fullName>
    </submittedName>
</protein>
<reference evidence="3" key="2">
    <citation type="submission" date="2020-09" db="EMBL/GenBank/DDBJ databases">
        <authorList>
            <person name="Sun Q."/>
            <person name="Zhou Y."/>
        </authorList>
    </citation>
    <scope>NUCLEOTIDE SEQUENCE</scope>
    <source>
        <strain evidence="3">CGMCC 1.15343</strain>
    </source>
</reference>
<dbReference type="PANTHER" id="PTHR43569">
    <property type="entry name" value="AMIDOHYDROLASE"/>
    <property type="match status" value="1"/>
</dbReference>
<dbReference type="RefSeq" id="WP_188626245.1">
    <property type="nucleotide sequence ID" value="NZ_BMIL01000004.1"/>
</dbReference>
<dbReference type="PANTHER" id="PTHR43569:SF2">
    <property type="entry name" value="AMIDOHYDROLASE-RELATED DOMAIN-CONTAINING PROTEIN"/>
    <property type="match status" value="1"/>
</dbReference>
<dbReference type="SUPFAM" id="SSF51556">
    <property type="entry name" value="Metallo-dependent hydrolases"/>
    <property type="match status" value="1"/>
</dbReference>
<comment type="similarity">
    <text evidence="1">Belongs to the metallo-dependent hydrolases superfamily.</text>
</comment>
<keyword evidence="4" id="KW-1185">Reference proteome</keyword>
<reference evidence="3" key="1">
    <citation type="journal article" date="2014" name="Int. J. Syst. Evol. Microbiol.">
        <title>Complete genome sequence of Corynebacterium casei LMG S-19264T (=DSM 44701T), isolated from a smear-ripened cheese.</title>
        <authorList>
            <consortium name="US DOE Joint Genome Institute (JGI-PGF)"/>
            <person name="Walter F."/>
            <person name="Albersmeier A."/>
            <person name="Kalinowski J."/>
            <person name="Ruckert C."/>
        </authorList>
    </citation>
    <scope>NUCLEOTIDE SEQUENCE</scope>
    <source>
        <strain evidence="3">CGMCC 1.15343</strain>
    </source>
</reference>
<dbReference type="InterPro" id="IPR006680">
    <property type="entry name" value="Amidohydro-rel"/>
</dbReference>
<dbReference type="GO" id="GO:0016787">
    <property type="term" value="F:hydrolase activity"/>
    <property type="evidence" value="ECO:0007669"/>
    <property type="project" value="InterPro"/>
</dbReference>
<dbReference type="Gene3D" id="3.20.20.140">
    <property type="entry name" value="Metal-dependent hydrolases"/>
    <property type="match status" value="1"/>
</dbReference>
<accession>A0A916U7H6</accession>
<name>A0A916U7H6_9SPHI</name>
<dbReference type="Pfam" id="PF04909">
    <property type="entry name" value="Amidohydro_2"/>
    <property type="match status" value="1"/>
</dbReference>
<feature type="domain" description="Amidohydrolase-related" evidence="2">
    <location>
        <begin position="4"/>
        <end position="276"/>
    </location>
</feature>
<organism evidence="3 4">
    <name type="scientific">Pedobacter quisquiliarum</name>
    <dbReference type="NCBI Taxonomy" id="1834438"/>
    <lineage>
        <taxon>Bacteria</taxon>
        <taxon>Pseudomonadati</taxon>
        <taxon>Bacteroidota</taxon>
        <taxon>Sphingobacteriia</taxon>
        <taxon>Sphingobacteriales</taxon>
        <taxon>Sphingobacteriaceae</taxon>
        <taxon>Pedobacter</taxon>
    </lineage>
</organism>
<dbReference type="Proteomes" id="UP000651668">
    <property type="component" value="Unassembled WGS sequence"/>
</dbReference>
<evidence type="ECO:0000259" key="2">
    <source>
        <dbReference type="Pfam" id="PF04909"/>
    </source>
</evidence>
<dbReference type="EMBL" id="BMIL01000004">
    <property type="protein sequence ID" value="GGC62352.1"/>
    <property type="molecule type" value="Genomic_DNA"/>
</dbReference>
<evidence type="ECO:0000313" key="3">
    <source>
        <dbReference type="EMBL" id="GGC62352.1"/>
    </source>
</evidence>
<gene>
    <name evidence="3" type="ORF">GCM10011387_14990</name>
</gene>
<dbReference type="AlphaFoldDB" id="A0A916U7H6"/>
<evidence type="ECO:0000313" key="4">
    <source>
        <dbReference type="Proteomes" id="UP000651668"/>
    </source>
</evidence>
<dbReference type="InterPro" id="IPR032466">
    <property type="entry name" value="Metal_Hydrolase"/>
</dbReference>
<sequence>MLKIDAHQHFWLYSPVRDQWINNDMAILQGDFMPEHLQPILEHYDFQGTVVVQSDQSPAENLFQLENAEKHPFIKAVVGWVDMQAPDLEAQLQAYQQYPKLKGFRSMLQSDPDRSLMLRPHYQSGIAKLQTYGYTFDILVLPDQLKYAEALVAAFPEQRFVLNHLGKPNIRLRQFEDWVADIKALAVHENVYCKVSGMVTEADLTRWKFEDFKPYIDTIFECFGMERVMYGSDWPVCRLAATFGEVMEILENYTANFTNAERALFWAKNAIRFYNINMD</sequence>
<comment type="caution">
    <text evidence="3">The sequence shown here is derived from an EMBL/GenBank/DDBJ whole genome shotgun (WGS) entry which is preliminary data.</text>
</comment>
<dbReference type="InterPro" id="IPR052350">
    <property type="entry name" value="Metallo-dep_Lactonases"/>
</dbReference>
<proteinExistence type="inferred from homology"/>
<evidence type="ECO:0000256" key="1">
    <source>
        <dbReference type="ARBA" id="ARBA00038310"/>
    </source>
</evidence>